<organism evidence="1">
    <name type="scientific">marine sediment metagenome</name>
    <dbReference type="NCBI Taxonomy" id="412755"/>
    <lineage>
        <taxon>unclassified sequences</taxon>
        <taxon>metagenomes</taxon>
        <taxon>ecological metagenomes</taxon>
    </lineage>
</organism>
<name>A0A0F9B4F5_9ZZZZ</name>
<reference evidence="1" key="1">
    <citation type="journal article" date="2015" name="Nature">
        <title>Complex archaea that bridge the gap between prokaryotes and eukaryotes.</title>
        <authorList>
            <person name="Spang A."/>
            <person name="Saw J.H."/>
            <person name="Jorgensen S.L."/>
            <person name="Zaremba-Niedzwiedzka K."/>
            <person name="Martijn J."/>
            <person name="Lind A.E."/>
            <person name="van Eijk R."/>
            <person name="Schleper C."/>
            <person name="Guy L."/>
            <person name="Ettema T.J."/>
        </authorList>
    </citation>
    <scope>NUCLEOTIDE SEQUENCE</scope>
</reference>
<protein>
    <submittedName>
        <fullName evidence="1">Uncharacterized protein</fullName>
    </submittedName>
</protein>
<proteinExistence type="predicted"/>
<feature type="non-terminal residue" evidence="1">
    <location>
        <position position="70"/>
    </location>
</feature>
<comment type="caution">
    <text evidence="1">The sequence shown here is derived from an EMBL/GenBank/DDBJ whole genome shotgun (WGS) entry which is preliminary data.</text>
</comment>
<dbReference type="AlphaFoldDB" id="A0A0F9B4F5"/>
<sequence>MCRDDKTPFFIAALVLLASPAAGQTPCLKHEHVIKNLERQYNERVVWTGITNFGGALAEITVAPDGGTWT</sequence>
<dbReference type="EMBL" id="LAZR01042788">
    <property type="protein sequence ID" value="KKL08672.1"/>
    <property type="molecule type" value="Genomic_DNA"/>
</dbReference>
<gene>
    <name evidence="1" type="ORF">LCGC14_2573540</name>
</gene>
<evidence type="ECO:0000313" key="1">
    <source>
        <dbReference type="EMBL" id="KKL08672.1"/>
    </source>
</evidence>
<accession>A0A0F9B4F5</accession>